<dbReference type="PANTHER" id="PTHR21008">
    <property type="entry name" value="S-ADENOSYLMETHIONINE SENSOR UPSTREAM OF MTORC1-RELATED"/>
    <property type="match status" value="1"/>
</dbReference>
<dbReference type="Proteomes" id="UP000604046">
    <property type="component" value="Unassembled WGS sequence"/>
</dbReference>
<evidence type="ECO:0000313" key="6">
    <source>
        <dbReference type="Proteomes" id="UP000604046"/>
    </source>
</evidence>
<dbReference type="CDD" id="cd02440">
    <property type="entry name" value="AdoMet_MTases"/>
    <property type="match status" value="1"/>
</dbReference>
<dbReference type="GO" id="GO:0008168">
    <property type="term" value="F:methyltransferase activity"/>
    <property type="evidence" value="ECO:0007669"/>
    <property type="project" value="UniProtKB-KW"/>
</dbReference>
<evidence type="ECO:0000256" key="2">
    <source>
        <dbReference type="ARBA" id="ARBA00022679"/>
    </source>
</evidence>
<dbReference type="Gene3D" id="3.40.50.150">
    <property type="entry name" value="Vaccinia Virus protein VP39"/>
    <property type="match status" value="1"/>
</dbReference>
<keyword evidence="3" id="KW-0949">S-adenosyl-L-methionine</keyword>
<reference evidence="5" key="1">
    <citation type="submission" date="2021-02" db="EMBL/GenBank/DDBJ databases">
        <authorList>
            <person name="Dougan E. K."/>
            <person name="Rhodes N."/>
            <person name="Thang M."/>
            <person name="Chan C."/>
        </authorList>
    </citation>
    <scope>NUCLEOTIDE SEQUENCE</scope>
</reference>
<proteinExistence type="predicted"/>
<evidence type="ECO:0000256" key="1">
    <source>
        <dbReference type="ARBA" id="ARBA00022603"/>
    </source>
</evidence>
<evidence type="ECO:0000256" key="3">
    <source>
        <dbReference type="ARBA" id="ARBA00022691"/>
    </source>
</evidence>
<gene>
    <name evidence="5" type="primary">Samtor</name>
    <name evidence="5" type="ORF">SNAT2548_LOCUS15379</name>
</gene>
<dbReference type="Pfam" id="PF08242">
    <property type="entry name" value="Methyltransf_12"/>
    <property type="match status" value="1"/>
</dbReference>
<dbReference type="InterPro" id="IPR021867">
    <property type="entry name" value="Bmt2/SAMTOR"/>
</dbReference>
<dbReference type="GO" id="GO:1904262">
    <property type="term" value="P:negative regulation of TORC1 signaling"/>
    <property type="evidence" value="ECO:0007669"/>
    <property type="project" value="TreeGrafter"/>
</dbReference>
<protein>
    <submittedName>
        <fullName evidence="5">Samtor protein</fullName>
    </submittedName>
</protein>
<accession>A0A812N6F3</accession>
<keyword evidence="1" id="KW-0489">Methyltransferase</keyword>
<keyword evidence="2" id="KW-0808">Transferase</keyword>
<dbReference type="InterPro" id="IPR029063">
    <property type="entry name" value="SAM-dependent_MTases_sf"/>
</dbReference>
<comment type="caution">
    <text evidence="5">The sequence shown here is derived from an EMBL/GenBank/DDBJ whole genome shotgun (WGS) entry which is preliminary data.</text>
</comment>
<dbReference type="EMBL" id="CAJNDS010001946">
    <property type="protein sequence ID" value="CAE7291525.1"/>
    <property type="molecule type" value="Genomic_DNA"/>
</dbReference>
<dbReference type="PANTHER" id="PTHR21008:SF0">
    <property type="entry name" value="S-ADENOSYLMETHIONINE SENSOR UPSTREAM OF MTORC1"/>
    <property type="match status" value="1"/>
</dbReference>
<dbReference type="SUPFAM" id="SSF53335">
    <property type="entry name" value="S-adenosyl-L-methionine-dependent methyltransferases"/>
    <property type="match status" value="1"/>
</dbReference>
<dbReference type="OrthoDB" id="426898at2759"/>
<dbReference type="InterPro" id="IPR013217">
    <property type="entry name" value="Methyltransf_12"/>
</dbReference>
<sequence length="251" mass="27458">MPPWTELCLLDVGSSYGAFCGRGLHVVALDLAPAHPEVLAGDFLQIEVKDAKELRTLDASGRLISLKAAGFDAVVMSLVLSFLPTPQLRRAMLDQARRCLCPGGALLLVEKTSLAPTGPSGATQRRRFEEALSAAGFEIRRYAAVGHLEGERHPHAHAWHLQRADVPLQPEPLPRFKEDEMSERAAEQEQDLQNDVQLCSLETGEVSFSLHHFLLIPLASDVPKLATSTLGRAVSCKRARISQAVLKRFAN</sequence>
<evidence type="ECO:0000259" key="4">
    <source>
        <dbReference type="Pfam" id="PF08242"/>
    </source>
</evidence>
<dbReference type="GO" id="GO:0032259">
    <property type="term" value="P:methylation"/>
    <property type="evidence" value="ECO:0007669"/>
    <property type="project" value="UniProtKB-KW"/>
</dbReference>
<dbReference type="AlphaFoldDB" id="A0A812N6F3"/>
<evidence type="ECO:0000313" key="5">
    <source>
        <dbReference type="EMBL" id="CAE7291525.1"/>
    </source>
</evidence>
<feature type="domain" description="Methyltransferase type 12" evidence="4">
    <location>
        <begin position="22"/>
        <end position="106"/>
    </location>
</feature>
<keyword evidence="6" id="KW-1185">Reference proteome</keyword>
<organism evidence="5 6">
    <name type="scientific">Symbiodinium natans</name>
    <dbReference type="NCBI Taxonomy" id="878477"/>
    <lineage>
        <taxon>Eukaryota</taxon>
        <taxon>Sar</taxon>
        <taxon>Alveolata</taxon>
        <taxon>Dinophyceae</taxon>
        <taxon>Suessiales</taxon>
        <taxon>Symbiodiniaceae</taxon>
        <taxon>Symbiodinium</taxon>
    </lineage>
</organism>
<name>A0A812N6F3_9DINO</name>